<sequence length="783" mass="88872">MIRTPQSLKNYGVKITADRSLADLGYTDVIVLVFEGERKVKRLGCRKFHLYTVSKKRLLRFGTGLNVPKARSQFPSHTTHFRDQMYAVARSSKFGNSRREILRDEWYPSSLRYGLTVAIFQWQFKKPGHIDRVDEVAGYAVIAVKRLSGCRMSGPYSSLVNCCNEEEVLREQPKVIGGLAVVCFQASVALPDWEFLTNVSIDQQNLDCYPVAVRGIRQGKCLYRRFVTNPSSHTFLEFLIELKVSARRAADQTEIGQMIGREGNNHIRITTRKLTIRKTVAQRAEHALHANCGQIFAQLNTDSDTLHPTQQDFFHPDSRPGKLNPFIPDLVPAAESVISTERFCTTVPVLRQITILRKMISSSFKPLSKSPPGTTLHISCWSVISAPHGPPGSSSSVSYQVDFCGGVDQLFNRELWLNMALHPPDTTQANNHPSWIRSSPTKDTSSIRRDYERPLTGLVFTLEDIGQLLHKINPVCALGSGEVYPRFPKDMLFTLAKYFHLQPLNDKKNLNQRNLGESLDPVYQSVNPRTLQSLSFSSYVVMSTEAPKFSFTFSKQKKPLLQTPATAVQKRETQINKKEIREYITAIEDNVIQQPVGPIRPKGLGLGADPRVLQTPKPEENDESKKKLEWTTGAHCQAVLGKYKGKYGTVNGMDGDTGRVIVKFTISKEIASVLQPMLRLVPEKEYSKYANCLNQSEVDIYKAEEEQMQQQGEADPYKSFSSYNDRFPYSKIERDSYVPPHKPSHQPKSQDPYSWVRPKLLVRLLDRHYLNGRYYRQKVSFSI</sequence>
<gene>
    <name evidence="2" type="ORF">CLF_107949</name>
</gene>
<evidence type="ECO:0000256" key="1">
    <source>
        <dbReference type="SAM" id="MobiDB-lite"/>
    </source>
</evidence>
<feature type="compositionally biased region" description="Polar residues" evidence="1">
    <location>
        <begin position="428"/>
        <end position="444"/>
    </location>
</feature>
<evidence type="ECO:0000313" key="2">
    <source>
        <dbReference type="EMBL" id="GAA55438.1"/>
    </source>
</evidence>
<protein>
    <submittedName>
        <fullName evidence="2">G patch domain and KOW motifs-containing protein</fullName>
    </submittedName>
</protein>
<dbReference type="InterPro" id="IPR041993">
    <property type="entry name" value="GPKOW_KOW1"/>
</dbReference>
<feature type="region of interest" description="Disordered" evidence="1">
    <location>
        <begin position="603"/>
        <end position="627"/>
    </location>
</feature>
<reference evidence="2" key="1">
    <citation type="journal article" date="2011" name="Genome Biol.">
        <title>The draft genome of the carcinogenic human liver fluke Clonorchis sinensis.</title>
        <authorList>
            <person name="Wang X."/>
            <person name="Chen W."/>
            <person name="Huang Y."/>
            <person name="Sun J."/>
            <person name="Men J."/>
            <person name="Liu H."/>
            <person name="Luo F."/>
            <person name="Guo L."/>
            <person name="Lv X."/>
            <person name="Deng C."/>
            <person name="Zhou C."/>
            <person name="Fan Y."/>
            <person name="Li X."/>
            <person name="Huang L."/>
            <person name="Hu Y."/>
            <person name="Liang C."/>
            <person name="Hu X."/>
            <person name="Xu J."/>
            <person name="Yu X."/>
        </authorList>
    </citation>
    <scope>NUCLEOTIDE SEQUENCE [LARGE SCALE GENOMIC DNA]</scope>
    <source>
        <strain evidence="2">Henan</strain>
    </source>
</reference>
<feature type="compositionally biased region" description="Basic and acidic residues" evidence="1">
    <location>
        <begin position="617"/>
        <end position="627"/>
    </location>
</feature>
<feature type="region of interest" description="Disordered" evidence="1">
    <location>
        <begin position="428"/>
        <end position="447"/>
    </location>
</feature>
<evidence type="ECO:0000313" key="3">
    <source>
        <dbReference type="Proteomes" id="UP000008909"/>
    </source>
</evidence>
<dbReference type="PANTHER" id="PTHR15818">
    <property type="entry name" value="G PATCH AND KOW-CONTAINING"/>
    <property type="match status" value="1"/>
</dbReference>
<accession>G7YR58</accession>
<proteinExistence type="predicted"/>
<dbReference type="GO" id="GO:0005681">
    <property type="term" value="C:spliceosomal complex"/>
    <property type="evidence" value="ECO:0007669"/>
    <property type="project" value="TreeGrafter"/>
</dbReference>
<dbReference type="Proteomes" id="UP000008909">
    <property type="component" value="Unassembled WGS sequence"/>
</dbReference>
<reference key="2">
    <citation type="submission" date="2011-10" db="EMBL/GenBank/DDBJ databases">
        <title>The genome and transcriptome sequence of Clonorchis sinensis provide insights into the carcinogenic liver fluke.</title>
        <authorList>
            <person name="Wang X."/>
            <person name="Huang Y."/>
            <person name="Chen W."/>
            <person name="Liu H."/>
            <person name="Guo L."/>
            <person name="Chen Y."/>
            <person name="Luo F."/>
            <person name="Zhou W."/>
            <person name="Sun J."/>
            <person name="Mao Q."/>
            <person name="Liang P."/>
            <person name="Zhou C."/>
            <person name="Tian Y."/>
            <person name="Men J."/>
            <person name="Lv X."/>
            <person name="Huang L."/>
            <person name="Zhou J."/>
            <person name="Hu Y."/>
            <person name="Li R."/>
            <person name="Zhang F."/>
            <person name="Lei H."/>
            <person name="Li X."/>
            <person name="Hu X."/>
            <person name="Liang C."/>
            <person name="Xu J."/>
            <person name="Wu Z."/>
            <person name="Yu X."/>
        </authorList>
    </citation>
    <scope>NUCLEOTIDE SEQUENCE</scope>
    <source>
        <strain>Henan</strain>
    </source>
</reference>
<dbReference type="CDD" id="cd13152">
    <property type="entry name" value="KOW_GPKOW_A"/>
    <property type="match status" value="1"/>
</dbReference>
<dbReference type="InterPro" id="IPR045166">
    <property type="entry name" value="Spp2-like"/>
</dbReference>
<name>G7YR58_CLOSI</name>
<organism evidence="2 3">
    <name type="scientific">Clonorchis sinensis</name>
    <name type="common">Chinese liver fluke</name>
    <dbReference type="NCBI Taxonomy" id="79923"/>
    <lineage>
        <taxon>Eukaryota</taxon>
        <taxon>Metazoa</taxon>
        <taxon>Spiralia</taxon>
        <taxon>Lophotrochozoa</taxon>
        <taxon>Platyhelminthes</taxon>
        <taxon>Trematoda</taxon>
        <taxon>Digenea</taxon>
        <taxon>Opisthorchiida</taxon>
        <taxon>Opisthorchiata</taxon>
        <taxon>Opisthorchiidae</taxon>
        <taxon>Clonorchis</taxon>
    </lineage>
</organism>
<dbReference type="GO" id="GO:0000398">
    <property type="term" value="P:mRNA splicing, via spliceosome"/>
    <property type="evidence" value="ECO:0007669"/>
    <property type="project" value="InterPro"/>
</dbReference>
<dbReference type="PANTHER" id="PTHR15818:SF2">
    <property type="entry name" value="G-PATCH DOMAIN AND KOW MOTIFS-CONTAINING PROTEIN"/>
    <property type="match status" value="1"/>
</dbReference>
<keyword evidence="3" id="KW-1185">Reference proteome</keyword>
<dbReference type="AlphaFoldDB" id="G7YR58"/>
<dbReference type="EMBL" id="DF144015">
    <property type="protein sequence ID" value="GAA55438.1"/>
    <property type="molecule type" value="Genomic_DNA"/>
</dbReference>